<dbReference type="AlphaFoldDB" id="A0A9P7J6P7"/>
<accession>A0A9P7J6P7</accession>
<dbReference type="RefSeq" id="XP_041187170.1">
    <property type="nucleotide sequence ID" value="XM_041342499.1"/>
</dbReference>
<proteinExistence type="predicted"/>
<evidence type="ECO:0000313" key="2">
    <source>
        <dbReference type="Proteomes" id="UP000807769"/>
    </source>
</evidence>
<keyword evidence="2" id="KW-1185">Reference proteome</keyword>
<dbReference type="GeneID" id="64636515"/>
<name>A0A9P7J6P7_9AGAM</name>
<reference evidence="1" key="1">
    <citation type="journal article" date="2020" name="New Phytol.">
        <title>Comparative genomics reveals dynamic genome evolution in host specialist ectomycorrhizal fungi.</title>
        <authorList>
            <person name="Lofgren L.A."/>
            <person name="Nguyen N.H."/>
            <person name="Vilgalys R."/>
            <person name="Ruytinx J."/>
            <person name="Liao H.L."/>
            <person name="Branco S."/>
            <person name="Kuo A."/>
            <person name="LaButti K."/>
            <person name="Lipzen A."/>
            <person name="Andreopoulos W."/>
            <person name="Pangilinan J."/>
            <person name="Riley R."/>
            <person name="Hundley H."/>
            <person name="Na H."/>
            <person name="Barry K."/>
            <person name="Grigoriev I.V."/>
            <person name="Stajich J.E."/>
            <person name="Kennedy P.G."/>
        </authorList>
    </citation>
    <scope>NUCLEOTIDE SEQUENCE</scope>
    <source>
        <strain evidence="1">MN1</strain>
    </source>
</reference>
<dbReference type="Proteomes" id="UP000807769">
    <property type="component" value="Unassembled WGS sequence"/>
</dbReference>
<protein>
    <submittedName>
        <fullName evidence="1">Uncharacterized protein</fullName>
    </submittedName>
</protein>
<organism evidence="1 2">
    <name type="scientific">Suillus subaureus</name>
    <dbReference type="NCBI Taxonomy" id="48587"/>
    <lineage>
        <taxon>Eukaryota</taxon>
        <taxon>Fungi</taxon>
        <taxon>Dikarya</taxon>
        <taxon>Basidiomycota</taxon>
        <taxon>Agaricomycotina</taxon>
        <taxon>Agaricomycetes</taxon>
        <taxon>Agaricomycetidae</taxon>
        <taxon>Boletales</taxon>
        <taxon>Suillineae</taxon>
        <taxon>Suillaceae</taxon>
        <taxon>Suillus</taxon>
    </lineage>
</organism>
<dbReference type="EMBL" id="JABBWG010000054">
    <property type="protein sequence ID" value="KAG1805311.1"/>
    <property type="molecule type" value="Genomic_DNA"/>
</dbReference>
<sequence>MQNSVSTLGNTVTVESALNLYTLLENLSIPRFANARLQLPCIAFSLTEIRRRPGQDGARCFAYDVKAYGLQDLLVRTKDGLVEFSPERRTRQTFLLVRPWNRYGLGLINFADETQSMEGWRELASSSDDTLDGYPGYNELATRELKLIVLLGQPFGALLLAQQRGGEYKRIASDNTIITRVRDMASVDNMLLDIL</sequence>
<gene>
    <name evidence="1" type="ORF">BJ212DRAFT_1590848</name>
</gene>
<evidence type="ECO:0000313" key="1">
    <source>
        <dbReference type="EMBL" id="KAG1805311.1"/>
    </source>
</evidence>
<comment type="caution">
    <text evidence="1">The sequence shown here is derived from an EMBL/GenBank/DDBJ whole genome shotgun (WGS) entry which is preliminary data.</text>
</comment>
<dbReference type="OrthoDB" id="2691029at2759"/>